<comment type="caution">
    <text evidence="1">The sequence shown here is derived from an EMBL/GenBank/DDBJ whole genome shotgun (WGS) entry which is preliminary data.</text>
</comment>
<sequence length="68" mass="8021">MTNEIDINEENVDEDLKKKADFCKDKCPVCNRAREGKKISKFFVKHIDRKVCPMCKAYEEVYGKKAYE</sequence>
<organism evidence="1 2">
    <name type="scientific">Methanohalarchaeum thermophilum</name>
    <dbReference type="NCBI Taxonomy" id="1903181"/>
    <lineage>
        <taxon>Archaea</taxon>
        <taxon>Methanobacteriati</taxon>
        <taxon>Methanobacteriota</taxon>
        <taxon>Methanonatronarchaeia</taxon>
        <taxon>Methanonatronarchaeales</taxon>
        <taxon>Methanonatronarchaeaceae</taxon>
        <taxon>Candidatus Methanohalarchaeum</taxon>
    </lineage>
</organism>
<dbReference type="InParanoid" id="A0A1Q6DVM9"/>
<reference evidence="1" key="1">
    <citation type="submission" date="2016-12" db="EMBL/GenBank/DDBJ databases">
        <title>Discovery of methanogenic haloarchaea.</title>
        <authorList>
            <person name="Sorokin D.Y."/>
            <person name="Makarova K.S."/>
            <person name="Abbas B."/>
            <person name="Ferrer M."/>
            <person name="Golyshin P.N."/>
        </authorList>
    </citation>
    <scope>NUCLEOTIDE SEQUENCE [LARGE SCALE GENOMIC DNA]</scope>
    <source>
        <strain evidence="1">HMET1</strain>
    </source>
</reference>
<protein>
    <submittedName>
        <fullName evidence="1">Uncharacterized protein</fullName>
    </submittedName>
</protein>
<dbReference type="EMBL" id="MSDW01000001">
    <property type="protein sequence ID" value="OKY78414.1"/>
    <property type="molecule type" value="Genomic_DNA"/>
</dbReference>
<proteinExistence type="predicted"/>
<dbReference type="STRING" id="1903181.BTN85_0905"/>
<accession>A0A1Q6DVM9</accession>
<gene>
    <name evidence="1" type="ORF">BTN85_0905</name>
</gene>
<name>A0A1Q6DVM9_METT1</name>
<evidence type="ECO:0000313" key="1">
    <source>
        <dbReference type="EMBL" id="OKY78414.1"/>
    </source>
</evidence>
<dbReference type="AlphaFoldDB" id="A0A1Q6DVM9"/>
<keyword evidence="2" id="KW-1185">Reference proteome</keyword>
<evidence type="ECO:0000313" key="2">
    <source>
        <dbReference type="Proteomes" id="UP000185744"/>
    </source>
</evidence>
<dbReference type="Proteomes" id="UP000185744">
    <property type="component" value="Unassembled WGS sequence"/>
</dbReference>